<accession>A0A8T0ERC1</accession>
<organism evidence="2 3">
    <name type="scientific">Argiope bruennichi</name>
    <name type="common">Wasp spider</name>
    <name type="synonym">Aranea bruennichi</name>
    <dbReference type="NCBI Taxonomy" id="94029"/>
    <lineage>
        <taxon>Eukaryota</taxon>
        <taxon>Metazoa</taxon>
        <taxon>Ecdysozoa</taxon>
        <taxon>Arthropoda</taxon>
        <taxon>Chelicerata</taxon>
        <taxon>Arachnida</taxon>
        <taxon>Araneae</taxon>
        <taxon>Araneomorphae</taxon>
        <taxon>Entelegynae</taxon>
        <taxon>Araneoidea</taxon>
        <taxon>Araneidae</taxon>
        <taxon>Argiope</taxon>
    </lineage>
</organism>
<dbReference type="PANTHER" id="PTHR33964:SF1">
    <property type="entry name" value="RE45066P"/>
    <property type="match status" value="1"/>
</dbReference>
<comment type="caution">
    <text evidence="2">The sequence shown here is derived from an EMBL/GenBank/DDBJ whole genome shotgun (WGS) entry which is preliminary data.</text>
</comment>
<sequence length="455" mass="51186">MWSFIVITLGFCYGALGAEDVVCRLQAERACPVHSIPTKFPGTMEDLQNECSNLYRVKQCIADSLKSCNSDNAGDSNNDGEIDIGYRQMLKDSERFIDVTTQICDENSELHRDFVPYLSCLRSTMETENEQQACRGYSNNAIRFLRNRIESIARMAGGDGSDYSEIRNEINYCLRILFDMNCFIIQSISSCDSGVKKSILEIIKKAGSLDEQCPPSTRLDVIELLGALKLITMWTLIAVLLISWNGVFGTSDICNERVSSVCLSSSSRPSFPETEEELEKVCQILLTAFRCVRNYAERCEIETAEVKEIETFSEALTEICREDTLLHSNVVQNLPCLKDIFQHAEQQCQGFTRNAINHLYEQVMNAGNANGDENHVYRVFDCLFVSIQAHCFVTQTVEKCGSRAKDAVLEIMEKSRLVDEECPGSVQKEVLELLNVLALATEEEVHVKRLLGGKK</sequence>
<evidence type="ECO:0000256" key="1">
    <source>
        <dbReference type="SAM" id="SignalP"/>
    </source>
</evidence>
<feature type="signal peptide" evidence="1">
    <location>
        <begin position="1"/>
        <end position="17"/>
    </location>
</feature>
<proteinExistence type="predicted"/>
<reference evidence="2" key="2">
    <citation type="submission" date="2020-06" db="EMBL/GenBank/DDBJ databases">
        <authorList>
            <person name="Sheffer M."/>
        </authorList>
    </citation>
    <scope>NUCLEOTIDE SEQUENCE</scope>
</reference>
<dbReference type="EMBL" id="JABXBU010002227">
    <property type="protein sequence ID" value="KAF8774739.1"/>
    <property type="molecule type" value="Genomic_DNA"/>
</dbReference>
<name>A0A8T0ERC1_ARGBR</name>
<keyword evidence="1" id="KW-0732">Signal</keyword>
<feature type="chain" id="PRO_5035861393" evidence="1">
    <location>
        <begin position="18"/>
        <end position="455"/>
    </location>
</feature>
<protein>
    <submittedName>
        <fullName evidence="2">Uncharacterized protein</fullName>
    </submittedName>
</protein>
<dbReference type="PANTHER" id="PTHR33964">
    <property type="entry name" value="RE45066P-RELATED"/>
    <property type="match status" value="1"/>
</dbReference>
<keyword evidence="3" id="KW-1185">Reference proteome</keyword>
<dbReference type="Proteomes" id="UP000807504">
    <property type="component" value="Unassembled WGS sequence"/>
</dbReference>
<gene>
    <name evidence="2" type="ORF">HNY73_017258</name>
</gene>
<dbReference type="AlphaFoldDB" id="A0A8T0ERC1"/>
<evidence type="ECO:0000313" key="2">
    <source>
        <dbReference type="EMBL" id="KAF8774739.1"/>
    </source>
</evidence>
<reference evidence="2" key="1">
    <citation type="journal article" date="2020" name="bioRxiv">
        <title>Chromosome-level reference genome of the European wasp spider Argiope bruennichi: a resource for studies on range expansion and evolutionary adaptation.</title>
        <authorList>
            <person name="Sheffer M.M."/>
            <person name="Hoppe A."/>
            <person name="Krehenwinkel H."/>
            <person name="Uhl G."/>
            <person name="Kuss A.W."/>
            <person name="Jensen L."/>
            <person name="Jensen C."/>
            <person name="Gillespie R.G."/>
            <person name="Hoff K.J."/>
            <person name="Prost S."/>
        </authorList>
    </citation>
    <scope>NUCLEOTIDE SEQUENCE</scope>
</reference>
<evidence type="ECO:0000313" key="3">
    <source>
        <dbReference type="Proteomes" id="UP000807504"/>
    </source>
</evidence>